<proteinExistence type="predicted"/>
<accession>A0A9W8G7V7</accession>
<dbReference type="Proteomes" id="UP001151518">
    <property type="component" value="Unassembled WGS sequence"/>
</dbReference>
<organism evidence="1 2">
    <name type="scientific">Coemansia spiralis</name>
    <dbReference type="NCBI Taxonomy" id="417178"/>
    <lineage>
        <taxon>Eukaryota</taxon>
        <taxon>Fungi</taxon>
        <taxon>Fungi incertae sedis</taxon>
        <taxon>Zoopagomycota</taxon>
        <taxon>Kickxellomycotina</taxon>
        <taxon>Kickxellomycetes</taxon>
        <taxon>Kickxellales</taxon>
        <taxon>Kickxellaceae</taxon>
        <taxon>Coemansia</taxon>
    </lineage>
</organism>
<comment type="caution">
    <text evidence="1">The sequence shown here is derived from an EMBL/GenBank/DDBJ whole genome shotgun (WGS) entry which is preliminary data.</text>
</comment>
<sequence>MSTELLQPIAEPSPLARIRLEPGDRLLSMALFGCGIGALCGGYLGGQLAGRQYLAERAHRLPTTADGWYFYQKWKNYKVTLGAMKGAAKYGAKIGSCVFAFSAVEALVDHAIGEAQMMSSAVAGLSTAVGVSLVSRLPRSSAKRACMAGLCVGVLTGAAQDGIRLAKGSTPIYVAWAQRRLVAQK</sequence>
<gene>
    <name evidence="1" type="ORF">GGI25_003008</name>
</gene>
<dbReference type="AlphaFoldDB" id="A0A9W8G7V7"/>
<dbReference type="EMBL" id="JANBTW010000030">
    <property type="protein sequence ID" value="KAJ2677618.1"/>
    <property type="molecule type" value="Genomic_DNA"/>
</dbReference>
<dbReference type="PANTHER" id="PTHR37852:SF1">
    <property type="entry name" value="HIG1 DOMAIN-CONTAINING PROTEIN"/>
    <property type="match status" value="1"/>
</dbReference>
<dbReference type="PANTHER" id="PTHR37852">
    <property type="entry name" value="YALI0B21208P"/>
    <property type="match status" value="1"/>
</dbReference>
<protein>
    <submittedName>
        <fullName evidence="1">Uncharacterized protein</fullName>
    </submittedName>
</protein>
<name>A0A9W8G7V7_9FUNG</name>
<reference evidence="1" key="1">
    <citation type="submission" date="2022-07" db="EMBL/GenBank/DDBJ databases">
        <title>Phylogenomic reconstructions and comparative analyses of Kickxellomycotina fungi.</title>
        <authorList>
            <person name="Reynolds N.K."/>
            <person name="Stajich J.E."/>
            <person name="Barry K."/>
            <person name="Grigoriev I.V."/>
            <person name="Crous P."/>
            <person name="Smith M.E."/>
        </authorList>
    </citation>
    <scope>NUCLEOTIDE SEQUENCE</scope>
    <source>
        <strain evidence="1">NRRL 3115</strain>
    </source>
</reference>
<evidence type="ECO:0000313" key="1">
    <source>
        <dbReference type="EMBL" id="KAJ2677618.1"/>
    </source>
</evidence>
<dbReference type="OrthoDB" id="5584028at2759"/>
<evidence type="ECO:0000313" key="2">
    <source>
        <dbReference type="Proteomes" id="UP001151518"/>
    </source>
</evidence>